<dbReference type="GO" id="GO:0016787">
    <property type="term" value="F:hydrolase activity"/>
    <property type="evidence" value="ECO:0007669"/>
    <property type="project" value="UniProtKB-KW"/>
</dbReference>
<dbReference type="PANTHER" id="PTHR22930:SF282">
    <property type="entry name" value="NUCLEASE HARBI1-RELATED"/>
    <property type="match status" value="1"/>
</dbReference>
<gene>
    <name evidence="15" type="ORF">NDU88_002698</name>
</gene>
<dbReference type="GO" id="GO:0004518">
    <property type="term" value="F:nuclease activity"/>
    <property type="evidence" value="ECO:0007669"/>
    <property type="project" value="UniProtKB-KW"/>
</dbReference>
<evidence type="ECO:0000256" key="13">
    <source>
        <dbReference type="SAM" id="MobiDB-lite"/>
    </source>
</evidence>
<evidence type="ECO:0000259" key="14">
    <source>
        <dbReference type="Pfam" id="PF13359"/>
    </source>
</evidence>
<dbReference type="AlphaFoldDB" id="A0AAV7PA47"/>
<comment type="caution">
    <text evidence="15">The sequence shown here is derived from an EMBL/GenBank/DDBJ whole genome shotgun (WGS) entry which is preliminary data.</text>
</comment>
<evidence type="ECO:0000256" key="2">
    <source>
        <dbReference type="ARBA" id="ARBA00004123"/>
    </source>
</evidence>
<accession>A0AAV7PA47</accession>
<proteinExistence type="inferred from homology"/>
<sequence>MLFCTAGPCSAVPIFTAGPCSAVPIFTAGPCSAVPIFMAGPCSAVPIFTAGPCSAVLFCTAGPCSAVPIFTAGPCSAVPIFTAGPCSAVPIFTAGPCSAVLFCTAGPCSAVLFCTAGPCSAVPIFTAGPCSAVTIFTAGPCSAVLFCTAGPVQRCLSSRRGPVQRCLSSRRGPVQRCSSARRGPVQRCSSARRGPVQRCLSSRRGPVQRCSSARRALFSGALLHGRALFTGAYLHGGALFSGAYLHGGALFSGALLHGGALFSGALLHGGALFSGAHPVSQGSQTWAGLPAQSPSDRDVSGPFGDGVLGPLVSSLTAGMWHVGPTCSALLLPDFSALLPFRSLDVAVGPLPPLDVVAGEVGELCSLGAAVSVLSRRPFCFLVLLPGGGLDVSLLLIEVSVLAKGGLQNPCTTVTLEAGLVVAEVLLGLFADGEGGSSEGKRLRLARKSFLGPRHRPLGLARRRMNPRVYRPLVDLSTMEERHIILRYRLDRATIHELCAQLEPALMSPIRQPTGIPPLVQVLSVLHFLASGSFQTTVAMSSGMSQPMFSKVLSRVLSALTKHMRSYILFPEEVDLATVKGDFYALGHIPNIIGAIDGTHVALVPPKDDEQVYRNRKNYHSMNVQVVCLADQYISHVNAQFPGSVHDAYVMRNSSIPHMMEQLQGQRVWLIGDSGYPNLPWLLTPVRNPRTRAEERYNEAHGRTRRIIERTFGLLKARFRCLHMTGGSLMYSPKKVCQIIVACCMLHNLALRRQVPFLQEDGPDGGVEAAVEPAESEEEEDSEDDTDNRDRVIQQYFQ</sequence>
<protein>
    <recommendedName>
        <fullName evidence="5">Putative nuclease HARBI1</fullName>
    </recommendedName>
    <alternativeName>
        <fullName evidence="11">Harbinger transposase-derived nuclease</fullName>
    </alternativeName>
</protein>
<evidence type="ECO:0000256" key="7">
    <source>
        <dbReference type="ARBA" id="ARBA00022722"/>
    </source>
</evidence>
<keyword evidence="6" id="KW-0963">Cytoplasm</keyword>
<dbReference type="PANTHER" id="PTHR22930">
    <property type="match status" value="1"/>
</dbReference>
<keyword evidence="9" id="KW-0378">Hydrolase</keyword>
<keyword evidence="8" id="KW-0479">Metal-binding</keyword>
<keyword evidence="7" id="KW-0540">Nuclease</keyword>
<name>A0AAV7PA47_PLEWA</name>
<evidence type="ECO:0000256" key="10">
    <source>
        <dbReference type="ARBA" id="ARBA00023242"/>
    </source>
</evidence>
<evidence type="ECO:0000256" key="5">
    <source>
        <dbReference type="ARBA" id="ARBA00015519"/>
    </source>
</evidence>
<reference evidence="15" key="1">
    <citation type="journal article" date="2022" name="bioRxiv">
        <title>Sequencing and chromosome-scale assembly of the giantPleurodeles waltlgenome.</title>
        <authorList>
            <person name="Brown T."/>
            <person name="Elewa A."/>
            <person name="Iarovenko S."/>
            <person name="Subramanian E."/>
            <person name="Araus A.J."/>
            <person name="Petzold A."/>
            <person name="Susuki M."/>
            <person name="Suzuki K.-i.T."/>
            <person name="Hayashi T."/>
            <person name="Toyoda A."/>
            <person name="Oliveira C."/>
            <person name="Osipova E."/>
            <person name="Leigh N.D."/>
            <person name="Simon A."/>
            <person name="Yun M.H."/>
        </authorList>
    </citation>
    <scope>NUCLEOTIDE SEQUENCE</scope>
    <source>
        <strain evidence="15">20211129_DDA</strain>
        <tissue evidence="15">Liver</tissue>
    </source>
</reference>
<organism evidence="15 16">
    <name type="scientific">Pleurodeles waltl</name>
    <name type="common">Iberian ribbed newt</name>
    <dbReference type="NCBI Taxonomy" id="8319"/>
    <lineage>
        <taxon>Eukaryota</taxon>
        <taxon>Metazoa</taxon>
        <taxon>Chordata</taxon>
        <taxon>Craniata</taxon>
        <taxon>Vertebrata</taxon>
        <taxon>Euteleostomi</taxon>
        <taxon>Amphibia</taxon>
        <taxon>Batrachia</taxon>
        <taxon>Caudata</taxon>
        <taxon>Salamandroidea</taxon>
        <taxon>Salamandridae</taxon>
        <taxon>Pleurodelinae</taxon>
        <taxon>Pleurodeles</taxon>
    </lineage>
</organism>
<evidence type="ECO:0000313" key="16">
    <source>
        <dbReference type="Proteomes" id="UP001066276"/>
    </source>
</evidence>
<feature type="compositionally biased region" description="Acidic residues" evidence="13">
    <location>
        <begin position="773"/>
        <end position="786"/>
    </location>
</feature>
<evidence type="ECO:0000256" key="1">
    <source>
        <dbReference type="ARBA" id="ARBA00001968"/>
    </source>
</evidence>
<dbReference type="PRINTS" id="PR02086">
    <property type="entry name" value="PUTNUCHARBI1"/>
</dbReference>
<evidence type="ECO:0000256" key="12">
    <source>
        <dbReference type="ARBA" id="ARBA00045850"/>
    </source>
</evidence>
<dbReference type="Proteomes" id="UP001066276">
    <property type="component" value="Chromosome 7"/>
</dbReference>
<feature type="region of interest" description="Disordered" evidence="13">
    <location>
        <begin position="759"/>
        <end position="797"/>
    </location>
</feature>
<dbReference type="InterPro" id="IPR045249">
    <property type="entry name" value="HARBI1-like"/>
</dbReference>
<feature type="domain" description="DDE Tnp4" evidence="14">
    <location>
        <begin position="595"/>
        <end position="747"/>
    </location>
</feature>
<comment type="function">
    <text evidence="12">Transposase-derived protein that may have nuclease activity. Does not have transposase activity.</text>
</comment>
<evidence type="ECO:0000256" key="11">
    <source>
        <dbReference type="ARBA" id="ARBA00030126"/>
    </source>
</evidence>
<keyword evidence="10" id="KW-0539">Nucleus</keyword>
<dbReference type="GO" id="GO:0005737">
    <property type="term" value="C:cytoplasm"/>
    <property type="evidence" value="ECO:0007669"/>
    <property type="project" value="UniProtKB-SubCell"/>
</dbReference>
<dbReference type="EMBL" id="JANPWB010000011">
    <property type="protein sequence ID" value="KAJ1124237.1"/>
    <property type="molecule type" value="Genomic_DNA"/>
</dbReference>
<dbReference type="InterPro" id="IPR027806">
    <property type="entry name" value="HARBI1_dom"/>
</dbReference>
<evidence type="ECO:0000256" key="6">
    <source>
        <dbReference type="ARBA" id="ARBA00022490"/>
    </source>
</evidence>
<dbReference type="GO" id="GO:0046872">
    <property type="term" value="F:metal ion binding"/>
    <property type="evidence" value="ECO:0007669"/>
    <property type="project" value="UniProtKB-KW"/>
</dbReference>
<evidence type="ECO:0000256" key="9">
    <source>
        <dbReference type="ARBA" id="ARBA00022801"/>
    </source>
</evidence>
<evidence type="ECO:0000256" key="8">
    <source>
        <dbReference type="ARBA" id="ARBA00022723"/>
    </source>
</evidence>
<keyword evidence="16" id="KW-1185">Reference proteome</keyword>
<evidence type="ECO:0000313" key="15">
    <source>
        <dbReference type="EMBL" id="KAJ1124237.1"/>
    </source>
</evidence>
<comment type="cofactor">
    <cofactor evidence="1">
        <name>a divalent metal cation</name>
        <dbReference type="ChEBI" id="CHEBI:60240"/>
    </cofactor>
</comment>
<comment type="subcellular location">
    <subcellularLocation>
        <location evidence="3">Cytoplasm</location>
    </subcellularLocation>
    <subcellularLocation>
        <location evidence="2">Nucleus</location>
    </subcellularLocation>
</comment>
<evidence type="ECO:0000256" key="3">
    <source>
        <dbReference type="ARBA" id="ARBA00004496"/>
    </source>
</evidence>
<dbReference type="InterPro" id="IPR026103">
    <property type="entry name" value="HARBI1_animal"/>
</dbReference>
<dbReference type="GO" id="GO:0005634">
    <property type="term" value="C:nucleus"/>
    <property type="evidence" value="ECO:0007669"/>
    <property type="project" value="UniProtKB-SubCell"/>
</dbReference>
<comment type="similarity">
    <text evidence="4">Belongs to the HARBI1 family.</text>
</comment>
<evidence type="ECO:0000256" key="4">
    <source>
        <dbReference type="ARBA" id="ARBA00006958"/>
    </source>
</evidence>
<dbReference type="Pfam" id="PF13359">
    <property type="entry name" value="DDE_Tnp_4"/>
    <property type="match status" value="1"/>
</dbReference>